<feature type="region of interest" description="Disordered" evidence="4">
    <location>
        <begin position="1"/>
        <end position="27"/>
    </location>
</feature>
<dbReference type="PANTHER" id="PTHR11829:SF343">
    <property type="entry name" value="FORK-HEAD DOMAIN-CONTAINING PROTEIN"/>
    <property type="match status" value="1"/>
</dbReference>
<proteinExistence type="predicted"/>
<evidence type="ECO:0000259" key="5">
    <source>
        <dbReference type="PROSITE" id="PS50039"/>
    </source>
</evidence>
<dbReference type="CDD" id="cd00059">
    <property type="entry name" value="FH_FOX"/>
    <property type="match status" value="1"/>
</dbReference>
<dbReference type="GO" id="GO:0000978">
    <property type="term" value="F:RNA polymerase II cis-regulatory region sequence-specific DNA binding"/>
    <property type="evidence" value="ECO:0007669"/>
    <property type="project" value="TreeGrafter"/>
</dbReference>
<feature type="domain" description="Fork-head" evidence="5">
    <location>
        <begin position="171"/>
        <end position="270"/>
    </location>
</feature>
<sequence length="475" mass="52361">MLGKTHLSATSLTTHSAPRSPPEQHATHIHHADTTYLTHSIPFTTLEYHHMHSTSLEEHNDDDDLPSMSWNFTHPPCGIPDILITSSAAPSPTSSPPRMLTRLQSRMHSRNPSRAPSPVRAAASPAKKSGVIKEPVECMYETMKAWHISQSFGDAATDGGEEEEHGRRYPRPRTSYSELIREAIEASVTKSLSLQEIYDAIRERHPYFRETDSAWKNSIRHNLSVHSVFVKKPRPLNRPGKGFLWTVNKAKVKHGGRRNGNNGSLQRDSRTATSSRTATPSDMSVDPATLQYPSPPVTSESFVDFVFEDSVGGGGSVVCDNVATEGVIQDQERDEQVQQQQILSHSDLELLRVLLETHAAMSGNTYVKVEPECATQEPDTNAMRIDQQDSTILGGMSMAAPCPPPQQEPAYTLKASTPSDTDEWMCKAGSVGFHDITLPAMSKLASNGSISTMSFQEWVATLGDEFDLVSSVKYQ</sequence>
<dbReference type="STRING" id="1806994.A0A507BR30"/>
<dbReference type="Proteomes" id="UP000319731">
    <property type="component" value="Unassembled WGS sequence"/>
</dbReference>
<dbReference type="OrthoDB" id="5954824at2759"/>
<dbReference type="InterPro" id="IPR001766">
    <property type="entry name" value="Fork_head_dom"/>
</dbReference>
<gene>
    <name evidence="6" type="ORF">SmJEL517_g04619</name>
</gene>
<evidence type="ECO:0000256" key="2">
    <source>
        <dbReference type="ARBA" id="ARBA00023242"/>
    </source>
</evidence>
<name>A0A507BR30_9FUNG</name>
<evidence type="ECO:0000313" key="7">
    <source>
        <dbReference type="Proteomes" id="UP000319731"/>
    </source>
</evidence>
<dbReference type="InterPro" id="IPR036390">
    <property type="entry name" value="WH_DNA-bd_sf"/>
</dbReference>
<dbReference type="InterPro" id="IPR036388">
    <property type="entry name" value="WH-like_DNA-bd_sf"/>
</dbReference>
<feature type="region of interest" description="Disordered" evidence="4">
    <location>
        <begin position="105"/>
        <end position="128"/>
    </location>
</feature>
<dbReference type="Pfam" id="PF00250">
    <property type="entry name" value="Forkhead"/>
    <property type="match status" value="1"/>
</dbReference>
<dbReference type="EMBL" id="QEAO01000033">
    <property type="protein sequence ID" value="TPX32190.1"/>
    <property type="molecule type" value="Genomic_DNA"/>
</dbReference>
<feature type="compositionally biased region" description="Low complexity" evidence="4">
    <location>
        <begin position="1"/>
        <end position="17"/>
    </location>
</feature>
<feature type="compositionally biased region" description="Low complexity" evidence="4">
    <location>
        <begin position="271"/>
        <end position="281"/>
    </location>
</feature>
<protein>
    <recommendedName>
        <fullName evidence="5">Fork-head domain-containing protein</fullName>
    </recommendedName>
</protein>
<dbReference type="GO" id="GO:0005634">
    <property type="term" value="C:nucleus"/>
    <property type="evidence" value="ECO:0007669"/>
    <property type="project" value="UniProtKB-SubCell"/>
</dbReference>
<dbReference type="InterPro" id="IPR030456">
    <property type="entry name" value="TF_fork_head_CS_2"/>
</dbReference>
<accession>A0A507BR30</accession>
<dbReference type="AlphaFoldDB" id="A0A507BR30"/>
<feature type="region of interest" description="Disordered" evidence="4">
    <location>
        <begin position="251"/>
        <end position="293"/>
    </location>
</feature>
<evidence type="ECO:0000256" key="1">
    <source>
        <dbReference type="ARBA" id="ARBA00023125"/>
    </source>
</evidence>
<dbReference type="Gene3D" id="1.10.10.10">
    <property type="entry name" value="Winged helix-like DNA-binding domain superfamily/Winged helix DNA-binding domain"/>
    <property type="match status" value="1"/>
</dbReference>
<organism evidence="6 7">
    <name type="scientific">Synchytrium microbalum</name>
    <dbReference type="NCBI Taxonomy" id="1806994"/>
    <lineage>
        <taxon>Eukaryota</taxon>
        <taxon>Fungi</taxon>
        <taxon>Fungi incertae sedis</taxon>
        <taxon>Chytridiomycota</taxon>
        <taxon>Chytridiomycota incertae sedis</taxon>
        <taxon>Chytridiomycetes</taxon>
        <taxon>Synchytriales</taxon>
        <taxon>Synchytriaceae</taxon>
        <taxon>Synchytrium</taxon>
    </lineage>
</organism>
<feature type="compositionally biased region" description="Low complexity" evidence="4">
    <location>
        <begin position="112"/>
        <end position="126"/>
    </location>
</feature>
<comment type="subcellular location">
    <subcellularLocation>
        <location evidence="3">Nucleus</location>
    </subcellularLocation>
</comment>
<dbReference type="PRINTS" id="PR00053">
    <property type="entry name" value="FORKHEAD"/>
</dbReference>
<dbReference type="SUPFAM" id="SSF46785">
    <property type="entry name" value="Winged helix' DNA-binding domain"/>
    <property type="match status" value="1"/>
</dbReference>
<feature type="DNA-binding region" description="Fork-head" evidence="3">
    <location>
        <begin position="171"/>
        <end position="270"/>
    </location>
</feature>
<dbReference type="RefSeq" id="XP_031023440.1">
    <property type="nucleotide sequence ID" value="XM_031170547.1"/>
</dbReference>
<keyword evidence="1 3" id="KW-0238">DNA-binding</keyword>
<dbReference type="PROSITE" id="PS00658">
    <property type="entry name" value="FORK_HEAD_2"/>
    <property type="match status" value="1"/>
</dbReference>
<reference evidence="6 7" key="1">
    <citation type="journal article" date="2019" name="Sci. Rep.">
        <title>Comparative genomics of chytrid fungi reveal insights into the obligate biotrophic and pathogenic lifestyle of Synchytrium endobioticum.</title>
        <authorList>
            <person name="van de Vossenberg B.T.L.H."/>
            <person name="Warris S."/>
            <person name="Nguyen H.D.T."/>
            <person name="van Gent-Pelzer M.P.E."/>
            <person name="Joly D.L."/>
            <person name="van de Geest H.C."/>
            <person name="Bonants P.J.M."/>
            <person name="Smith D.S."/>
            <person name="Levesque C.A."/>
            <person name="van der Lee T.A.J."/>
        </authorList>
    </citation>
    <scope>NUCLEOTIDE SEQUENCE [LARGE SCALE GENOMIC DNA]</scope>
    <source>
        <strain evidence="6 7">JEL517</strain>
    </source>
</reference>
<dbReference type="PROSITE" id="PS50039">
    <property type="entry name" value="FORK_HEAD_3"/>
    <property type="match status" value="1"/>
</dbReference>
<keyword evidence="2 3" id="KW-0539">Nucleus</keyword>
<dbReference type="SMART" id="SM00339">
    <property type="entry name" value="FH"/>
    <property type="match status" value="1"/>
</dbReference>
<dbReference type="InterPro" id="IPR050211">
    <property type="entry name" value="FOX_domain-containing"/>
</dbReference>
<evidence type="ECO:0000313" key="6">
    <source>
        <dbReference type="EMBL" id="TPX32190.1"/>
    </source>
</evidence>
<comment type="caution">
    <text evidence="6">The sequence shown here is derived from an EMBL/GenBank/DDBJ whole genome shotgun (WGS) entry which is preliminary data.</text>
</comment>
<evidence type="ECO:0000256" key="4">
    <source>
        <dbReference type="SAM" id="MobiDB-lite"/>
    </source>
</evidence>
<dbReference type="GO" id="GO:0000981">
    <property type="term" value="F:DNA-binding transcription factor activity, RNA polymerase II-specific"/>
    <property type="evidence" value="ECO:0007669"/>
    <property type="project" value="TreeGrafter"/>
</dbReference>
<dbReference type="GeneID" id="42005844"/>
<keyword evidence="7" id="KW-1185">Reference proteome</keyword>
<dbReference type="PANTHER" id="PTHR11829">
    <property type="entry name" value="FORKHEAD BOX PROTEIN"/>
    <property type="match status" value="1"/>
</dbReference>
<evidence type="ECO:0000256" key="3">
    <source>
        <dbReference type="PROSITE-ProRule" id="PRU00089"/>
    </source>
</evidence>